<dbReference type="Pfam" id="PF00078">
    <property type="entry name" value="RVT_1"/>
    <property type="match status" value="1"/>
</dbReference>
<dbReference type="AlphaFoldDB" id="A0AAV6ULH4"/>
<gene>
    <name evidence="2" type="ORF">JTE90_022686</name>
</gene>
<evidence type="ECO:0000313" key="3">
    <source>
        <dbReference type="Proteomes" id="UP000827092"/>
    </source>
</evidence>
<evidence type="ECO:0000313" key="2">
    <source>
        <dbReference type="EMBL" id="KAG8184638.1"/>
    </source>
</evidence>
<accession>A0AAV6ULH4</accession>
<keyword evidence="3" id="KW-1185">Reference proteome</keyword>
<evidence type="ECO:0000259" key="1">
    <source>
        <dbReference type="PROSITE" id="PS50878"/>
    </source>
</evidence>
<dbReference type="Proteomes" id="UP000827092">
    <property type="component" value="Unassembled WGS sequence"/>
</dbReference>
<proteinExistence type="predicted"/>
<feature type="domain" description="Reverse transcriptase" evidence="1">
    <location>
        <begin position="1"/>
        <end position="158"/>
    </location>
</feature>
<dbReference type="EMBL" id="JAFNEN010000367">
    <property type="protein sequence ID" value="KAG8184638.1"/>
    <property type="molecule type" value="Genomic_DNA"/>
</dbReference>
<dbReference type="SUPFAM" id="SSF56672">
    <property type="entry name" value="DNA/RNA polymerases"/>
    <property type="match status" value="1"/>
</dbReference>
<comment type="caution">
    <text evidence="2">The sequence shown here is derived from an EMBL/GenBank/DDBJ whole genome shotgun (WGS) entry which is preliminary data.</text>
</comment>
<organism evidence="2 3">
    <name type="scientific">Oedothorax gibbosus</name>
    <dbReference type="NCBI Taxonomy" id="931172"/>
    <lineage>
        <taxon>Eukaryota</taxon>
        <taxon>Metazoa</taxon>
        <taxon>Ecdysozoa</taxon>
        <taxon>Arthropoda</taxon>
        <taxon>Chelicerata</taxon>
        <taxon>Arachnida</taxon>
        <taxon>Araneae</taxon>
        <taxon>Araneomorphae</taxon>
        <taxon>Entelegynae</taxon>
        <taxon>Araneoidea</taxon>
        <taxon>Linyphiidae</taxon>
        <taxon>Erigoninae</taxon>
        <taxon>Oedothorax</taxon>
    </lineage>
</organism>
<sequence length="158" mass="17601">MFQKPGKSPSQPSSYRPISLLPSMAKVFERVINDRIKPHLTSIPTEQYGFLKGKSTTHQLVRILEFVGAATHNKLTTALLMLDIAKAFDRVWHSGLIKKLLDCGIPPGLVKCIHSYLTARTFTIKHGCASSTLRPIMAGLSTLMTQRSLANRQILTMR</sequence>
<dbReference type="InterPro" id="IPR000477">
    <property type="entry name" value="RT_dom"/>
</dbReference>
<dbReference type="GO" id="GO:0071897">
    <property type="term" value="P:DNA biosynthetic process"/>
    <property type="evidence" value="ECO:0007669"/>
    <property type="project" value="UniProtKB-ARBA"/>
</dbReference>
<dbReference type="InterPro" id="IPR043502">
    <property type="entry name" value="DNA/RNA_pol_sf"/>
</dbReference>
<reference evidence="2 3" key="1">
    <citation type="journal article" date="2022" name="Nat. Ecol. Evol.">
        <title>A masculinizing supergene underlies an exaggerated male reproductive morph in a spider.</title>
        <authorList>
            <person name="Hendrickx F."/>
            <person name="De Corte Z."/>
            <person name="Sonet G."/>
            <person name="Van Belleghem S.M."/>
            <person name="Kostlbacher S."/>
            <person name="Vangestel C."/>
        </authorList>
    </citation>
    <scope>NUCLEOTIDE SEQUENCE [LARGE SCALE GENOMIC DNA]</scope>
    <source>
        <strain evidence="2">W744_W776</strain>
    </source>
</reference>
<protein>
    <recommendedName>
        <fullName evidence="1">Reverse transcriptase domain-containing protein</fullName>
    </recommendedName>
</protein>
<dbReference type="CDD" id="cd01650">
    <property type="entry name" value="RT_nLTR_like"/>
    <property type="match status" value="1"/>
</dbReference>
<name>A0AAV6ULH4_9ARAC</name>
<dbReference type="PANTHER" id="PTHR19446">
    <property type="entry name" value="REVERSE TRANSCRIPTASES"/>
    <property type="match status" value="1"/>
</dbReference>
<dbReference type="PROSITE" id="PS50878">
    <property type="entry name" value="RT_POL"/>
    <property type="match status" value="1"/>
</dbReference>